<evidence type="ECO:0000313" key="5">
    <source>
        <dbReference type="Proteomes" id="UP000724672"/>
    </source>
</evidence>
<evidence type="ECO:0000256" key="2">
    <source>
        <dbReference type="ARBA" id="ARBA00023163"/>
    </source>
</evidence>
<dbReference type="InterPro" id="IPR013196">
    <property type="entry name" value="HTH_11"/>
</dbReference>
<keyword evidence="2" id="KW-0804">Transcription</keyword>
<dbReference type="SUPFAM" id="SSF46785">
    <property type="entry name" value="Winged helix' DNA-binding domain"/>
    <property type="match status" value="1"/>
</dbReference>
<evidence type="ECO:0000259" key="3">
    <source>
        <dbReference type="PROSITE" id="PS51000"/>
    </source>
</evidence>
<dbReference type="Pfam" id="PF08279">
    <property type="entry name" value="HTH_11"/>
    <property type="match status" value="1"/>
</dbReference>
<sequence length="307" mass="36244">MRIDRLLSILLILSSKGIVTAKELAEHFEVSVRTIYRDIDKICEAGVPVAANGGKGGGFYIIENYSLDNLFFDEGELHTLMAMMKGMSIVFGKNQQFNDIVLKFQNADKNNNNKEDSLNINMSHFSMEEELKEYLYIINQAIEKTKILVFYYINRNMEYSERIVEPIRIEFSHGQWYLAGYCRVREDYRRFKLVRIKDLKLGEIFTKRIISSEELDEIFNKSYDKKNIKVKLKFSNRIGNQLTEYFFKDTIKERQDGAFIVDDLFPYEEGLIRFILEFGKECEVLEPEYLRNETKKYLENILEKYNG</sequence>
<dbReference type="AlphaFoldDB" id="A0A942UX82"/>
<accession>A0A942UX82</accession>
<feature type="domain" description="HTH deoR-type" evidence="3">
    <location>
        <begin position="2"/>
        <end position="57"/>
    </location>
</feature>
<dbReference type="PROSITE" id="PS51000">
    <property type="entry name" value="HTH_DEOR_2"/>
    <property type="match status" value="1"/>
</dbReference>
<dbReference type="InterPro" id="IPR028349">
    <property type="entry name" value="PafC-like"/>
</dbReference>
<dbReference type="PANTHER" id="PTHR34580">
    <property type="match status" value="1"/>
</dbReference>
<evidence type="ECO:0000256" key="1">
    <source>
        <dbReference type="ARBA" id="ARBA00023015"/>
    </source>
</evidence>
<comment type="caution">
    <text evidence="4">The sequence shown here is derived from an EMBL/GenBank/DDBJ whole genome shotgun (WGS) entry which is preliminary data.</text>
</comment>
<dbReference type="SMART" id="SM00420">
    <property type="entry name" value="HTH_DEOR"/>
    <property type="match status" value="1"/>
</dbReference>
<protein>
    <submittedName>
        <fullName evidence="4">YafY family transcriptional regulator</fullName>
    </submittedName>
</protein>
<organism evidence="4 5">
    <name type="scientific">Anaeromonas frigoriresistens</name>
    <dbReference type="NCBI Taxonomy" id="2683708"/>
    <lineage>
        <taxon>Bacteria</taxon>
        <taxon>Bacillati</taxon>
        <taxon>Bacillota</taxon>
        <taxon>Tissierellia</taxon>
        <taxon>Tissierellales</taxon>
        <taxon>Thermohalobacteraceae</taxon>
        <taxon>Anaeromonas</taxon>
    </lineage>
</organism>
<evidence type="ECO:0000313" key="4">
    <source>
        <dbReference type="EMBL" id="MBS4538474.1"/>
    </source>
</evidence>
<dbReference type="PANTHER" id="PTHR34580:SF1">
    <property type="entry name" value="PROTEIN PAFC"/>
    <property type="match status" value="1"/>
</dbReference>
<reference evidence="4" key="1">
    <citation type="submission" date="2019-12" db="EMBL/GenBank/DDBJ databases">
        <title>Clostridiaceae gen. nov. sp. nov., isolated from sediment in Xinjiang, China.</title>
        <authorList>
            <person name="Zhang R."/>
        </authorList>
    </citation>
    <scope>NUCLEOTIDE SEQUENCE</scope>
    <source>
        <strain evidence="4">D2Q-11</strain>
    </source>
</reference>
<keyword evidence="1" id="KW-0805">Transcription regulation</keyword>
<dbReference type="Proteomes" id="UP000724672">
    <property type="component" value="Unassembled WGS sequence"/>
</dbReference>
<dbReference type="PIRSF" id="PIRSF016838">
    <property type="entry name" value="PafC"/>
    <property type="match status" value="1"/>
</dbReference>
<dbReference type="Pfam" id="PF13280">
    <property type="entry name" value="WYL"/>
    <property type="match status" value="1"/>
</dbReference>
<dbReference type="InterPro" id="IPR051534">
    <property type="entry name" value="CBASS_pafABC_assoc_protein"/>
</dbReference>
<dbReference type="InterPro" id="IPR036388">
    <property type="entry name" value="WH-like_DNA-bd_sf"/>
</dbReference>
<keyword evidence="5" id="KW-1185">Reference proteome</keyword>
<dbReference type="InterPro" id="IPR057727">
    <property type="entry name" value="WCX_dom"/>
</dbReference>
<dbReference type="InterPro" id="IPR026881">
    <property type="entry name" value="WYL_dom"/>
</dbReference>
<dbReference type="InterPro" id="IPR036390">
    <property type="entry name" value="WH_DNA-bd_sf"/>
</dbReference>
<dbReference type="EMBL" id="WSFT01000034">
    <property type="protein sequence ID" value="MBS4538474.1"/>
    <property type="molecule type" value="Genomic_DNA"/>
</dbReference>
<dbReference type="GO" id="GO:0003700">
    <property type="term" value="F:DNA-binding transcription factor activity"/>
    <property type="evidence" value="ECO:0007669"/>
    <property type="project" value="InterPro"/>
</dbReference>
<name>A0A942UX82_9FIRM</name>
<proteinExistence type="predicted"/>
<dbReference type="Pfam" id="PF25583">
    <property type="entry name" value="WCX"/>
    <property type="match status" value="1"/>
</dbReference>
<dbReference type="RefSeq" id="WP_203366401.1">
    <property type="nucleotide sequence ID" value="NZ_WSFT01000034.1"/>
</dbReference>
<dbReference type="InterPro" id="IPR001034">
    <property type="entry name" value="DeoR_HTH"/>
</dbReference>
<dbReference type="PROSITE" id="PS52050">
    <property type="entry name" value="WYL"/>
    <property type="match status" value="1"/>
</dbReference>
<dbReference type="Gene3D" id="1.10.10.10">
    <property type="entry name" value="Winged helix-like DNA-binding domain superfamily/Winged helix DNA-binding domain"/>
    <property type="match status" value="1"/>
</dbReference>
<gene>
    <name evidence="4" type="ORF">GOQ27_08355</name>
</gene>